<name>A0A9J7KCS2_BRAFL</name>
<dbReference type="Proteomes" id="UP000001554">
    <property type="component" value="Chromosome 2"/>
</dbReference>
<dbReference type="OrthoDB" id="203862at2759"/>
<dbReference type="KEGG" id="bfo:118408875"/>
<dbReference type="PANTHER" id="PTHR18945">
    <property type="entry name" value="NEUROTRANSMITTER GATED ION CHANNEL"/>
    <property type="match status" value="1"/>
</dbReference>
<evidence type="ECO:0000256" key="2">
    <source>
        <dbReference type="ARBA" id="ARBA00023136"/>
    </source>
</evidence>
<reference evidence="5" key="1">
    <citation type="journal article" date="2020" name="Nat. Ecol. Evol.">
        <title>Deeply conserved synteny resolves early events in vertebrate evolution.</title>
        <authorList>
            <person name="Simakov O."/>
            <person name="Marletaz F."/>
            <person name="Yue J.X."/>
            <person name="O'Connell B."/>
            <person name="Jenkins J."/>
            <person name="Brandt A."/>
            <person name="Calef R."/>
            <person name="Tung C.H."/>
            <person name="Huang T.K."/>
            <person name="Schmutz J."/>
            <person name="Satoh N."/>
            <person name="Yu J.K."/>
            <person name="Putnam N.H."/>
            <person name="Green R.E."/>
            <person name="Rokhsar D.S."/>
        </authorList>
    </citation>
    <scope>NUCLEOTIDE SEQUENCE [LARGE SCALE GENOMIC DNA]</scope>
    <source>
        <strain evidence="5">S238N-H82</strain>
    </source>
</reference>
<dbReference type="InterPro" id="IPR006201">
    <property type="entry name" value="Neur_channel"/>
</dbReference>
<dbReference type="GeneID" id="118408875"/>
<feature type="transmembrane region" description="Helical" evidence="3">
    <location>
        <begin position="78"/>
        <end position="99"/>
    </location>
</feature>
<keyword evidence="5" id="KW-1185">Reference proteome</keyword>
<keyword evidence="3" id="KW-0812">Transmembrane</keyword>
<dbReference type="InterPro" id="IPR036734">
    <property type="entry name" value="Neur_chan_lig-bd_sf"/>
</dbReference>
<dbReference type="SUPFAM" id="SSF63712">
    <property type="entry name" value="Nicotinic receptor ligand binding domain-like"/>
    <property type="match status" value="1"/>
</dbReference>
<dbReference type="GO" id="GO:0016020">
    <property type="term" value="C:membrane"/>
    <property type="evidence" value="ECO:0007669"/>
    <property type="project" value="UniProtKB-SubCell"/>
</dbReference>
<proteinExistence type="predicted"/>
<dbReference type="GO" id="GO:0004888">
    <property type="term" value="F:transmembrane signaling receptor activity"/>
    <property type="evidence" value="ECO:0007669"/>
    <property type="project" value="InterPro"/>
</dbReference>
<dbReference type="GO" id="GO:0005230">
    <property type="term" value="F:extracellular ligand-gated monoatomic ion channel activity"/>
    <property type="evidence" value="ECO:0007669"/>
    <property type="project" value="InterPro"/>
</dbReference>
<dbReference type="RefSeq" id="XP_035665631.1">
    <property type="nucleotide sequence ID" value="XM_035809738.1"/>
</dbReference>
<dbReference type="InterPro" id="IPR018000">
    <property type="entry name" value="Neurotransmitter_ion_chnl_CS"/>
</dbReference>
<comment type="subcellular location">
    <subcellularLocation>
        <location evidence="1">Membrane</location>
        <topology evidence="1">Multi-pass membrane protein</topology>
    </subcellularLocation>
</comment>
<dbReference type="AlphaFoldDB" id="A0A9J7KCS2"/>
<evidence type="ECO:0000256" key="1">
    <source>
        <dbReference type="ARBA" id="ARBA00004141"/>
    </source>
</evidence>
<dbReference type="Gene3D" id="2.70.170.10">
    <property type="entry name" value="Neurotransmitter-gated ion-channel ligand-binding domain"/>
    <property type="match status" value="1"/>
</dbReference>
<evidence type="ECO:0000313" key="5">
    <source>
        <dbReference type="Proteomes" id="UP000001554"/>
    </source>
</evidence>
<dbReference type="PROSITE" id="PS00236">
    <property type="entry name" value="NEUROTR_ION_CHANNEL"/>
    <property type="match status" value="1"/>
</dbReference>
<keyword evidence="2 3" id="KW-0472">Membrane</keyword>
<evidence type="ECO:0000313" key="6">
    <source>
        <dbReference type="RefSeq" id="XP_035665631.1"/>
    </source>
</evidence>
<evidence type="ECO:0000259" key="4">
    <source>
        <dbReference type="Pfam" id="PF02931"/>
    </source>
</evidence>
<evidence type="ECO:0000256" key="3">
    <source>
        <dbReference type="SAM" id="Phobius"/>
    </source>
</evidence>
<gene>
    <name evidence="6" type="primary">LOC118408875</name>
</gene>
<keyword evidence="3" id="KW-1133">Transmembrane helix</keyword>
<reference evidence="6" key="2">
    <citation type="submission" date="2025-08" db="UniProtKB">
        <authorList>
            <consortium name="RefSeq"/>
        </authorList>
    </citation>
    <scope>IDENTIFICATION</scope>
    <source>
        <strain evidence="6">S238N-H82</strain>
        <tissue evidence="6">Testes</tissue>
    </source>
</reference>
<feature type="transmembrane region" description="Helical" evidence="3">
    <location>
        <begin position="111"/>
        <end position="128"/>
    </location>
</feature>
<feature type="domain" description="Neurotransmitter-gated ion-channel ligand-binding" evidence="4">
    <location>
        <begin position="2"/>
        <end position="103"/>
    </location>
</feature>
<dbReference type="InterPro" id="IPR006202">
    <property type="entry name" value="Neur_chan_lig-bd"/>
</dbReference>
<organism evidence="5 6">
    <name type="scientific">Branchiostoma floridae</name>
    <name type="common">Florida lancelet</name>
    <name type="synonym">Amphioxus</name>
    <dbReference type="NCBI Taxonomy" id="7739"/>
    <lineage>
        <taxon>Eukaryota</taxon>
        <taxon>Metazoa</taxon>
        <taxon>Chordata</taxon>
        <taxon>Cephalochordata</taxon>
        <taxon>Leptocardii</taxon>
        <taxon>Amphioxiformes</taxon>
        <taxon>Branchiostomatidae</taxon>
        <taxon>Branchiostoma</taxon>
    </lineage>
</organism>
<dbReference type="Pfam" id="PF02931">
    <property type="entry name" value="Neur_chan_LBD"/>
    <property type="match status" value="1"/>
</dbReference>
<accession>A0A9J7KCS2</accession>
<sequence>MHVFRDGRVLYKLRLTTIASCWMKMQLFPFDTQNCTLLFETYGYTTSDVAYYWYRGRQSVRGFSKISLADFVIENFDFLTTTSTYSTGSFSGLTVFFVIRRNMGHVVAETYIPAGFIVGLSLAVVWVAPDESNARSLLQPLRPKEQINK</sequence>
<protein>
    <submittedName>
        <fullName evidence="6">Gamma-aminobutyric acid receptor subunit beta-2-like</fullName>
    </submittedName>
</protein>